<dbReference type="OrthoDB" id="188362at2"/>
<dbReference type="RefSeq" id="WP_090786556.1">
    <property type="nucleotide sequence ID" value="NZ_BOND01000030.1"/>
</dbReference>
<dbReference type="Pfam" id="PF01738">
    <property type="entry name" value="DLH"/>
    <property type="match status" value="1"/>
</dbReference>
<dbReference type="InterPro" id="IPR029058">
    <property type="entry name" value="AB_hydrolase_fold"/>
</dbReference>
<dbReference type="STRING" id="137265.SAMN05421684_0487"/>
<sequence length="243" mass="26205">MCYGDEARPPQPPNPGPVGAHGPVVLSSPDGTEFDGYFAHPESPTGRGIVIFPDVRGLHVFYKELAESFAAAGLSALAFDYFGRTAGRGERGEDFAYREHVDALAFSDVRLDASTASSWLRAQGVGSLFTVGFCFGGAMSWRQAAASDDLRGSIGFYGVPSRVTDVADEITSPLQILAAGQDFTPVAEVEQFADRVRAHGAEVRMTVYPNAGHSFFDRSFGQHQADVEDAWRQMLAFIAEKTS</sequence>
<protein>
    <submittedName>
        <fullName evidence="3">Carboxymethylenebutenolidase</fullName>
    </submittedName>
</protein>
<keyword evidence="4" id="KW-1185">Reference proteome</keyword>
<dbReference type="Proteomes" id="UP000199632">
    <property type="component" value="Unassembled WGS sequence"/>
</dbReference>
<feature type="region of interest" description="Disordered" evidence="1">
    <location>
        <begin position="1"/>
        <end position="25"/>
    </location>
</feature>
<dbReference type="InterPro" id="IPR051049">
    <property type="entry name" value="Dienelactone_hydrolase-like"/>
</dbReference>
<proteinExistence type="predicted"/>
<evidence type="ECO:0000259" key="2">
    <source>
        <dbReference type="Pfam" id="PF01738"/>
    </source>
</evidence>
<dbReference type="InterPro" id="IPR002925">
    <property type="entry name" value="Dienelactn_hydro"/>
</dbReference>
<dbReference type="PANTHER" id="PTHR46623">
    <property type="entry name" value="CARBOXYMETHYLENEBUTENOLIDASE-RELATED"/>
    <property type="match status" value="1"/>
</dbReference>
<organism evidence="3 4">
    <name type="scientific">Asanoa ishikariensis</name>
    <dbReference type="NCBI Taxonomy" id="137265"/>
    <lineage>
        <taxon>Bacteria</taxon>
        <taxon>Bacillati</taxon>
        <taxon>Actinomycetota</taxon>
        <taxon>Actinomycetes</taxon>
        <taxon>Micromonosporales</taxon>
        <taxon>Micromonosporaceae</taxon>
        <taxon>Asanoa</taxon>
    </lineage>
</organism>
<reference evidence="4" key="1">
    <citation type="submission" date="2016-10" db="EMBL/GenBank/DDBJ databases">
        <authorList>
            <person name="Varghese N."/>
            <person name="Submissions S."/>
        </authorList>
    </citation>
    <scope>NUCLEOTIDE SEQUENCE [LARGE SCALE GENOMIC DNA]</scope>
    <source>
        <strain evidence="4">DSM 44718</strain>
    </source>
</reference>
<dbReference type="PANTHER" id="PTHR46623:SF6">
    <property type="entry name" value="ALPHA_BETA-HYDROLASES SUPERFAMILY PROTEIN"/>
    <property type="match status" value="1"/>
</dbReference>
<dbReference type="SUPFAM" id="SSF53474">
    <property type="entry name" value="alpha/beta-Hydrolases"/>
    <property type="match status" value="1"/>
</dbReference>
<name>A0A1H3L3K3_9ACTN</name>
<dbReference type="EMBL" id="FNQB01000001">
    <property type="protein sequence ID" value="SDY58484.1"/>
    <property type="molecule type" value="Genomic_DNA"/>
</dbReference>
<feature type="domain" description="Dienelactone hydrolase" evidence="2">
    <location>
        <begin position="34"/>
        <end position="240"/>
    </location>
</feature>
<gene>
    <name evidence="3" type="ORF">SAMN05421684_0487</name>
</gene>
<evidence type="ECO:0000256" key="1">
    <source>
        <dbReference type="SAM" id="MobiDB-lite"/>
    </source>
</evidence>
<accession>A0A1H3L3K3</accession>
<dbReference type="GO" id="GO:0016787">
    <property type="term" value="F:hydrolase activity"/>
    <property type="evidence" value="ECO:0007669"/>
    <property type="project" value="InterPro"/>
</dbReference>
<dbReference type="Gene3D" id="3.40.50.1820">
    <property type="entry name" value="alpha/beta hydrolase"/>
    <property type="match status" value="1"/>
</dbReference>
<dbReference type="AlphaFoldDB" id="A0A1H3L3K3"/>
<evidence type="ECO:0000313" key="3">
    <source>
        <dbReference type="EMBL" id="SDY58484.1"/>
    </source>
</evidence>
<evidence type="ECO:0000313" key="4">
    <source>
        <dbReference type="Proteomes" id="UP000199632"/>
    </source>
</evidence>